<dbReference type="InterPro" id="IPR006504">
    <property type="entry name" value="Tscrpt_reg_Spx/MgsR"/>
</dbReference>
<dbReference type="AlphaFoldDB" id="A0A1G7H7I8"/>
<name>A0A1G7H7I8_9BACT</name>
<dbReference type="RefSeq" id="WP_090150880.1">
    <property type="nucleotide sequence ID" value="NZ_FNAN01000008.1"/>
</dbReference>
<dbReference type="Gene3D" id="3.40.30.10">
    <property type="entry name" value="Glutaredoxin"/>
    <property type="match status" value="1"/>
</dbReference>
<dbReference type="SUPFAM" id="SSF52833">
    <property type="entry name" value="Thioredoxin-like"/>
    <property type="match status" value="1"/>
</dbReference>
<dbReference type="NCBIfam" id="TIGR01617">
    <property type="entry name" value="arsC_related"/>
    <property type="match status" value="1"/>
</dbReference>
<evidence type="ECO:0000313" key="4">
    <source>
        <dbReference type="Proteomes" id="UP000198748"/>
    </source>
</evidence>
<dbReference type="PANTHER" id="PTHR30041:SF8">
    <property type="entry name" value="PROTEIN YFFB"/>
    <property type="match status" value="1"/>
</dbReference>
<protein>
    <submittedName>
        <fullName evidence="3">Transcriptional regulator, Spx/MgsR family</fullName>
    </submittedName>
</protein>
<evidence type="ECO:0000256" key="2">
    <source>
        <dbReference type="PROSITE-ProRule" id="PRU01282"/>
    </source>
</evidence>
<dbReference type="InterPro" id="IPR036249">
    <property type="entry name" value="Thioredoxin-like_sf"/>
</dbReference>
<dbReference type="CDD" id="cd03035">
    <property type="entry name" value="ArsC_Yffb"/>
    <property type="match status" value="1"/>
</dbReference>
<keyword evidence="4" id="KW-1185">Reference proteome</keyword>
<accession>A0A1G7H7I8</accession>
<organism evidence="3 4">
    <name type="scientific">Dyadobacter soli</name>
    <dbReference type="NCBI Taxonomy" id="659014"/>
    <lineage>
        <taxon>Bacteria</taxon>
        <taxon>Pseudomonadati</taxon>
        <taxon>Bacteroidota</taxon>
        <taxon>Cytophagia</taxon>
        <taxon>Cytophagales</taxon>
        <taxon>Spirosomataceae</taxon>
        <taxon>Dyadobacter</taxon>
    </lineage>
</organism>
<sequence length="118" mass="13563">MLTLYGIPNCDTIKKARTWLDKNKVAYQFYDYRKDGISPEKVSSWFSEFPWDKVLNKASTTWKELSDEEKAKVTDAKSAAKLLSSNPTAIKRPVVEDETGKALTLGFNEKIYEETYLK</sequence>
<evidence type="ECO:0000313" key="3">
    <source>
        <dbReference type="EMBL" id="SDE96392.1"/>
    </source>
</evidence>
<comment type="similarity">
    <text evidence="1 2">Belongs to the ArsC family.</text>
</comment>
<gene>
    <name evidence="3" type="ORF">SAMN04487996_10863</name>
</gene>
<dbReference type="STRING" id="659014.SAMN04487996_10863"/>
<dbReference type="EMBL" id="FNAN01000008">
    <property type="protein sequence ID" value="SDE96392.1"/>
    <property type="molecule type" value="Genomic_DNA"/>
</dbReference>
<reference evidence="4" key="1">
    <citation type="submission" date="2016-10" db="EMBL/GenBank/DDBJ databases">
        <authorList>
            <person name="Varghese N."/>
            <person name="Submissions S."/>
        </authorList>
    </citation>
    <scope>NUCLEOTIDE SEQUENCE [LARGE SCALE GENOMIC DNA]</scope>
    <source>
        <strain evidence="4">DSM 25329</strain>
    </source>
</reference>
<dbReference type="Proteomes" id="UP000198748">
    <property type="component" value="Unassembled WGS sequence"/>
</dbReference>
<dbReference type="InterPro" id="IPR006660">
    <property type="entry name" value="Arsenate_reductase-like"/>
</dbReference>
<dbReference type="NCBIfam" id="NF008107">
    <property type="entry name" value="PRK10853.1"/>
    <property type="match status" value="1"/>
</dbReference>
<dbReference type="PROSITE" id="PS51353">
    <property type="entry name" value="ARSC"/>
    <property type="match status" value="1"/>
</dbReference>
<dbReference type="Pfam" id="PF03960">
    <property type="entry name" value="ArsC"/>
    <property type="match status" value="1"/>
</dbReference>
<proteinExistence type="inferred from homology"/>
<evidence type="ECO:0000256" key="1">
    <source>
        <dbReference type="ARBA" id="ARBA00007198"/>
    </source>
</evidence>
<dbReference type="OrthoDB" id="9794155at2"/>
<dbReference type="PANTHER" id="PTHR30041">
    <property type="entry name" value="ARSENATE REDUCTASE"/>
    <property type="match status" value="1"/>
</dbReference>